<organism evidence="1">
    <name type="scientific">Candidatus Kentrum sp. TUN</name>
    <dbReference type="NCBI Taxonomy" id="2126343"/>
    <lineage>
        <taxon>Bacteria</taxon>
        <taxon>Pseudomonadati</taxon>
        <taxon>Pseudomonadota</taxon>
        <taxon>Gammaproteobacteria</taxon>
        <taxon>Candidatus Kentrum</taxon>
    </lineage>
</organism>
<dbReference type="EMBL" id="CAADFV010000103">
    <property type="protein sequence ID" value="VFK65211.1"/>
    <property type="molecule type" value="Genomic_DNA"/>
</dbReference>
<dbReference type="EMBL" id="CAADFY010000107">
    <property type="protein sequence ID" value="VFK57217.1"/>
    <property type="molecule type" value="Genomic_DNA"/>
</dbReference>
<accession>A0A450ZTX1</accession>
<evidence type="ECO:0000313" key="1">
    <source>
        <dbReference type="EMBL" id="VFK57217.1"/>
    </source>
</evidence>
<sequence>MQLQNGDNSLVLHPTVGGALLYNDVNKISYYMNYGGVCILPSNSGYVVTASPAFPDAVKSLQYFTGSDELLPTISFGSGVCQQSCPVMFTIIYKLFVP</sequence>
<protein>
    <submittedName>
        <fullName evidence="1">Uncharacterized protein</fullName>
    </submittedName>
</protein>
<evidence type="ECO:0000313" key="2">
    <source>
        <dbReference type="EMBL" id="VFK65211.1"/>
    </source>
</evidence>
<gene>
    <name evidence="2" type="ORF">BECKTUN1418E_GA0071001_110310</name>
    <name evidence="1" type="ORF">BECKTUN1418F_GA0071002_110711</name>
</gene>
<dbReference type="AlphaFoldDB" id="A0A450ZTX1"/>
<name>A0A450ZTX1_9GAMM</name>
<reference evidence="1" key="1">
    <citation type="submission" date="2019-02" db="EMBL/GenBank/DDBJ databases">
        <authorList>
            <person name="Gruber-Vodicka R. H."/>
            <person name="Seah K. B. B."/>
        </authorList>
    </citation>
    <scope>NUCLEOTIDE SEQUENCE</scope>
    <source>
        <strain evidence="2">BECK_BY2</strain>
        <strain evidence="1">BECK_BY3</strain>
    </source>
</reference>
<proteinExistence type="predicted"/>